<evidence type="ECO:0000256" key="1">
    <source>
        <dbReference type="ARBA" id="ARBA00022737"/>
    </source>
</evidence>
<protein>
    <submittedName>
        <fullName evidence="5">Uncharacterized protein</fullName>
    </submittedName>
</protein>
<feature type="repeat" description="ANK" evidence="3">
    <location>
        <begin position="56"/>
        <end position="88"/>
    </location>
</feature>
<dbReference type="InterPro" id="IPR036770">
    <property type="entry name" value="Ankyrin_rpt-contain_sf"/>
</dbReference>
<dbReference type="Pfam" id="PF13637">
    <property type="entry name" value="Ank_4"/>
    <property type="match status" value="1"/>
</dbReference>
<dbReference type="PRINTS" id="PR01415">
    <property type="entry name" value="ANKYRIN"/>
</dbReference>
<dbReference type="PANTHER" id="PTHR24198:SF165">
    <property type="entry name" value="ANKYRIN REPEAT-CONTAINING PROTEIN-RELATED"/>
    <property type="match status" value="1"/>
</dbReference>
<feature type="signal peptide" evidence="4">
    <location>
        <begin position="1"/>
        <end position="21"/>
    </location>
</feature>
<dbReference type="AlphaFoldDB" id="A0A1I0ZEJ3"/>
<keyword evidence="1" id="KW-0677">Repeat</keyword>
<dbReference type="PROSITE" id="PS50088">
    <property type="entry name" value="ANK_REPEAT"/>
    <property type="match status" value="3"/>
</dbReference>
<keyword evidence="4" id="KW-0732">Signal</keyword>
<feature type="repeat" description="ANK" evidence="3">
    <location>
        <begin position="88"/>
        <end position="120"/>
    </location>
</feature>
<gene>
    <name evidence="5" type="ORF">SAMN05660845_2159</name>
</gene>
<evidence type="ECO:0000313" key="6">
    <source>
        <dbReference type="Proteomes" id="UP000199604"/>
    </source>
</evidence>
<dbReference type="Proteomes" id="UP000199604">
    <property type="component" value="Unassembled WGS sequence"/>
</dbReference>
<proteinExistence type="predicted"/>
<dbReference type="PROSITE" id="PS50297">
    <property type="entry name" value="ANK_REP_REGION"/>
    <property type="match status" value="2"/>
</dbReference>
<keyword evidence="6" id="KW-1185">Reference proteome</keyword>
<evidence type="ECO:0000313" key="5">
    <source>
        <dbReference type="EMBL" id="SFB22960.1"/>
    </source>
</evidence>
<evidence type="ECO:0000256" key="4">
    <source>
        <dbReference type="SAM" id="SignalP"/>
    </source>
</evidence>
<evidence type="ECO:0000256" key="3">
    <source>
        <dbReference type="PROSITE-ProRule" id="PRU00023"/>
    </source>
</evidence>
<dbReference type="SMART" id="SM00248">
    <property type="entry name" value="ANK"/>
    <property type="match status" value="3"/>
</dbReference>
<dbReference type="RefSeq" id="WP_244148521.1">
    <property type="nucleotide sequence ID" value="NZ_FOJT01000005.1"/>
</dbReference>
<feature type="chain" id="PRO_5011721397" evidence="4">
    <location>
        <begin position="22"/>
        <end position="177"/>
    </location>
</feature>
<dbReference type="Gene3D" id="1.25.40.20">
    <property type="entry name" value="Ankyrin repeat-containing domain"/>
    <property type="match status" value="2"/>
</dbReference>
<dbReference type="STRING" id="498292.SAMN05660845_2159"/>
<dbReference type="InterPro" id="IPR002110">
    <property type="entry name" value="Ankyrin_rpt"/>
</dbReference>
<reference evidence="6" key="1">
    <citation type="submission" date="2016-10" db="EMBL/GenBank/DDBJ databases">
        <authorList>
            <person name="Varghese N."/>
            <person name="Submissions S."/>
        </authorList>
    </citation>
    <scope>NUCLEOTIDE SEQUENCE [LARGE SCALE GENOMIC DNA]</scope>
    <source>
        <strain evidence="6">DSM 21789</strain>
    </source>
</reference>
<dbReference type="Pfam" id="PF12796">
    <property type="entry name" value="Ank_2"/>
    <property type="match status" value="1"/>
</dbReference>
<dbReference type="PANTHER" id="PTHR24198">
    <property type="entry name" value="ANKYRIN REPEAT AND PROTEIN KINASE DOMAIN-CONTAINING PROTEIN"/>
    <property type="match status" value="1"/>
</dbReference>
<dbReference type="EMBL" id="FOJT01000005">
    <property type="protein sequence ID" value="SFB22960.1"/>
    <property type="molecule type" value="Genomic_DNA"/>
</dbReference>
<sequence length="177" mass="19540">MKLYLKFILLFVILIAFSANSFSQNDVFNIARSGTVEGLKILINKDLDIINTKNENGFTPLILACYKGNVAVAKFLIENSKTINTSSDMGTPLMACVVKGNNVIAELLLQKGANPNLTDNKGTTALMYAAQFQNIDAIKLLLKYKAVIQNKNKEGKTAFEFAVFTNNEEIINILKIN</sequence>
<organism evidence="5 6">
    <name type="scientific">Flavobacterium swingsii</name>
    <dbReference type="NCBI Taxonomy" id="498292"/>
    <lineage>
        <taxon>Bacteria</taxon>
        <taxon>Pseudomonadati</taxon>
        <taxon>Bacteroidota</taxon>
        <taxon>Flavobacteriia</taxon>
        <taxon>Flavobacteriales</taxon>
        <taxon>Flavobacteriaceae</taxon>
        <taxon>Flavobacterium</taxon>
    </lineage>
</organism>
<evidence type="ECO:0000256" key="2">
    <source>
        <dbReference type="ARBA" id="ARBA00023043"/>
    </source>
</evidence>
<keyword evidence="2 3" id="KW-0040">ANK repeat</keyword>
<dbReference type="SUPFAM" id="SSF48403">
    <property type="entry name" value="Ankyrin repeat"/>
    <property type="match status" value="1"/>
</dbReference>
<accession>A0A1I0ZEJ3</accession>
<feature type="repeat" description="ANK" evidence="3">
    <location>
        <begin position="121"/>
        <end position="153"/>
    </location>
</feature>
<name>A0A1I0ZEJ3_9FLAO</name>